<dbReference type="AlphaFoldDB" id="A0A840DFQ9"/>
<dbReference type="Proteomes" id="UP000571183">
    <property type="component" value="Unassembled WGS sequence"/>
</dbReference>
<accession>A0A840DFQ9</accession>
<evidence type="ECO:0000313" key="2">
    <source>
        <dbReference type="EMBL" id="MBB4071894.1"/>
    </source>
</evidence>
<proteinExistence type="predicted"/>
<comment type="caution">
    <text evidence="2">The sequence shown here is derived from an EMBL/GenBank/DDBJ whole genome shotgun (WGS) entry which is preliminary data.</text>
</comment>
<feature type="transmembrane region" description="Helical" evidence="1">
    <location>
        <begin position="16"/>
        <end position="36"/>
    </location>
</feature>
<keyword evidence="1" id="KW-0812">Transmembrane</keyword>
<feature type="transmembrane region" description="Helical" evidence="1">
    <location>
        <begin position="48"/>
        <end position="67"/>
    </location>
</feature>
<keyword evidence="3" id="KW-1185">Reference proteome</keyword>
<organism evidence="2 3">
    <name type="scientific">Canibacter oris</name>
    <dbReference type="NCBI Taxonomy" id="1365628"/>
    <lineage>
        <taxon>Bacteria</taxon>
        <taxon>Bacillati</taxon>
        <taxon>Actinomycetota</taxon>
        <taxon>Actinomycetes</taxon>
        <taxon>Micrococcales</taxon>
        <taxon>Microbacteriaceae</taxon>
        <taxon>Canibacter</taxon>
    </lineage>
</organism>
<feature type="transmembrane region" description="Helical" evidence="1">
    <location>
        <begin position="144"/>
        <end position="164"/>
    </location>
</feature>
<evidence type="ECO:0000256" key="1">
    <source>
        <dbReference type="SAM" id="Phobius"/>
    </source>
</evidence>
<feature type="transmembrane region" description="Helical" evidence="1">
    <location>
        <begin position="115"/>
        <end position="138"/>
    </location>
</feature>
<dbReference type="RefSeq" id="WP_183304850.1">
    <property type="nucleotide sequence ID" value="NZ_JACIFD010000011.1"/>
</dbReference>
<feature type="transmembrane region" description="Helical" evidence="1">
    <location>
        <begin position="403"/>
        <end position="422"/>
    </location>
</feature>
<feature type="transmembrane region" description="Helical" evidence="1">
    <location>
        <begin position="280"/>
        <end position="302"/>
    </location>
</feature>
<dbReference type="EMBL" id="JACIFD010000011">
    <property type="protein sequence ID" value="MBB4071894.1"/>
    <property type="molecule type" value="Genomic_DNA"/>
</dbReference>
<evidence type="ECO:0000313" key="3">
    <source>
        <dbReference type="Proteomes" id="UP000571183"/>
    </source>
</evidence>
<feature type="transmembrane region" description="Helical" evidence="1">
    <location>
        <begin position="428"/>
        <end position="445"/>
    </location>
</feature>
<sequence>MTEQSAAQRITKREQIAILASSAVAALSTFVATWIANFALPAAQVTEFLLFWAALFGVFGIVAGIASESTRAVGAARLAPATPSATTATNATTTMSAATPAAAGSSAAAIRGASVALTAGAIGGAVALLIALSSPLWVGQIATTAPGATVVLLVTGVALYAVHSAASGAAAGSNSWFLYAFLGGGEAVWRLVAMALVTFLAGSLISLEAAVVSPVLLWLVLALTHAPTRRVLLSRADVNSARLLHNMLFAILSSAASAVLMTGFPLVLRFSEQAAAHSEQFLVLGALILAVSICRSPIMIPLQAFQGVAIAAFLKQRHRPLQAFMRPAVALTAVGAVGALLAALVGPFLFLLIYPPKHDAVTAYHTVAQPWVLAALTAASAVMALLVLSGTAILALNGHTYYAAGWIIAAAATTALVFLVPLPLIERTIIALFLGPATGVLLHLLGMRRLAWDHPGADRLDEAQQPHG</sequence>
<feature type="transmembrane region" description="Helical" evidence="1">
    <location>
        <begin position="247"/>
        <end position="268"/>
    </location>
</feature>
<gene>
    <name evidence="2" type="ORF">F5897_001213</name>
</gene>
<keyword evidence="1" id="KW-1133">Transmembrane helix</keyword>
<feature type="transmembrane region" description="Helical" evidence="1">
    <location>
        <begin position="371"/>
        <end position="396"/>
    </location>
</feature>
<keyword evidence="1" id="KW-0472">Membrane</keyword>
<feature type="transmembrane region" description="Helical" evidence="1">
    <location>
        <begin position="323"/>
        <end position="351"/>
    </location>
</feature>
<feature type="transmembrane region" description="Helical" evidence="1">
    <location>
        <begin position="207"/>
        <end position="226"/>
    </location>
</feature>
<name>A0A840DFQ9_9MICO</name>
<reference evidence="2 3" key="1">
    <citation type="submission" date="2020-08" db="EMBL/GenBank/DDBJ databases">
        <title>Sequencing the genomes of 1000 actinobacteria strains.</title>
        <authorList>
            <person name="Klenk H.-P."/>
        </authorList>
    </citation>
    <scope>NUCLEOTIDE SEQUENCE [LARGE SCALE GENOMIC DNA]</scope>
    <source>
        <strain evidence="2 3">DSM 27064</strain>
    </source>
</reference>
<protein>
    <submittedName>
        <fullName evidence="2">Uncharacterized protein</fullName>
    </submittedName>
</protein>
<feature type="transmembrane region" description="Helical" evidence="1">
    <location>
        <begin position="176"/>
        <end position="201"/>
    </location>
</feature>